<accession>A0A1A9VZ11</accession>
<evidence type="ECO:0000313" key="2">
    <source>
        <dbReference type="Proteomes" id="UP000091820"/>
    </source>
</evidence>
<organism evidence="1 2">
    <name type="scientific">Glossina brevipalpis</name>
    <dbReference type="NCBI Taxonomy" id="37001"/>
    <lineage>
        <taxon>Eukaryota</taxon>
        <taxon>Metazoa</taxon>
        <taxon>Ecdysozoa</taxon>
        <taxon>Arthropoda</taxon>
        <taxon>Hexapoda</taxon>
        <taxon>Insecta</taxon>
        <taxon>Pterygota</taxon>
        <taxon>Neoptera</taxon>
        <taxon>Endopterygota</taxon>
        <taxon>Diptera</taxon>
        <taxon>Brachycera</taxon>
        <taxon>Muscomorpha</taxon>
        <taxon>Hippoboscoidea</taxon>
        <taxon>Glossinidae</taxon>
        <taxon>Glossina</taxon>
    </lineage>
</organism>
<protein>
    <submittedName>
        <fullName evidence="1">Uncharacterized protein</fullName>
    </submittedName>
</protein>
<dbReference type="Gene3D" id="1.10.3230.20">
    <property type="entry name" value="P22 tail accessory factor (Gp4)"/>
    <property type="match status" value="1"/>
</dbReference>
<reference evidence="2" key="1">
    <citation type="submission" date="2014-03" db="EMBL/GenBank/DDBJ databases">
        <authorList>
            <person name="Aksoy S."/>
            <person name="Warren W."/>
            <person name="Wilson R.K."/>
        </authorList>
    </citation>
    <scope>NUCLEOTIDE SEQUENCE [LARGE SCALE GENOMIC DNA]</scope>
    <source>
        <strain evidence="2">IAEA</strain>
    </source>
</reference>
<proteinExistence type="predicted"/>
<dbReference type="EnsemblMetazoa" id="GBRI000019-RA">
    <property type="protein sequence ID" value="GBRI000019-PA"/>
    <property type="gene ID" value="GBRI000019"/>
</dbReference>
<name>A0A1A9VZ11_9MUSC</name>
<dbReference type="Proteomes" id="UP000091820">
    <property type="component" value="Unassembled WGS sequence"/>
</dbReference>
<dbReference type="AlphaFoldDB" id="A0A1A9VZ11"/>
<reference evidence="1" key="2">
    <citation type="submission" date="2020-05" db="UniProtKB">
        <authorList>
            <consortium name="EnsemblMetazoa"/>
        </authorList>
    </citation>
    <scope>IDENTIFICATION</scope>
    <source>
        <strain evidence="1">IAEA</strain>
    </source>
</reference>
<evidence type="ECO:0000313" key="1">
    <source>
        <dbReference type="EnsemblMetazoa" id="GBRI000019-PA"/>
    </source>
</evidence>
<keyword evidence="2" id="KW-1185">Reference proteome</keyword>
<dbReference type="InterPro" id="IPR020362">
    <property type="entry name" value="Tail_accessory_Gp4"/>
</dbReference>
<dbReference type="InterPro" id="IPR038258">
    <property type="entry name" value="Gp4_sf"/>
</dbReference>
<dbReference type="VEuPathDB" id="VectorBase:GBRI000019"/>
<dbReference type="Pfam" id="PF11650">
    <property type="entry name" value="P22_Tail-4"/>
    <property type="match status" value="1"/>
</dbReference>
<sequence>MPKLLTKGDVVLFALRKCAVASNATLTDVEPQSIADGLDDLEAMMAEWRARGIDIGYRFAEDEQAVSPDDPTGVLPLFTSAVGYQLMLRVLADYGIEPTPRREATAQTAYDALLTATLTVPSLKRRGDMPTGQGNQYDHFITGRYYPDKRENVNGDNAITPDKRSR</sequence>